<dbReference type="PANTHER" id="PTHR43434:SF24">
    <property type="entry name" value="HYDROLASE-RELATED"/>
    <property type="match status" value="1"/>
</dbReference>
<dbReference type="NCBIfam" id="TIGR01662">
    <property type="entry name" value="HAD-SF-IIIA"/>
    <property type="match status" value="1"/>
</dbReference>
<dbReference type="PANTHER" id="PTHR43434">
    <property type="entry name" value="PHOSPHOGLYCOLATE PHOSPHATASE"/>
    <property type="match status" value="1"/>
</dbReference>
<dbReference type="Pfam" id="PF13419">
    <property type="entry name" value="HAD_2"/>
    <property type="match status" value="1"/>
</dbReference>
<dbReference type="GO" id="GO:0008967">
    <property type="term" value="F:phosphoglycolate phosphatase activity"/>
    <property type="evidence" value="ECO:0007669"/>
    <property type="project" value="TreeGrafter"/>
</dbReference>
<dbReference type="RefSeq" id="WP_147798233.1">
    <property type="nucleotide sequence ID" value="NZ_VPFL01000001.1"/>
</dbReference>
<gene>
    <name evidence="1" type="ORF">FR698_00585</name>
</gene>
<dbReference type="InterPro" id="IPR006549">
    <property type="entry name" value="HAD-SF_hydro_IIIA"/>
</dbReference>
<dbReference type="InParanoid" id="A0A5C7F2C1"/>
<dbReference type="InterPro" id="IPR023198">
    <property type="entry name" value="PGP-like_dom2"/>
</dbReference>
<evidence type="ECO:0000313" key="1">
    <source>
        <dbReference type="EMBL" id="TXF13647.1"/>
    </source>
</evidence>
<dbReference type="NCBIfam" id="TIGR01509">
    <property type="entry name" value="HAD-SF-IA-v3"/>
    <property type="match status" value="1"/>
</dbReference>
<dbReference type="SFLD" id="SFLDG01135">
    <property type="entry name" value="C1.5.6:_HAD__Beta-PGM__Phospha"/>
    <property type="match status" value="1"/>
</dbReference>
<accession>A0A5C7F2C1</accession>
<proteinExistence type="predicted"/>
<dbReference type="InterPro" id="IPR023214">
    <property type="entry name" value="HAD_sf"/>
</dbReference>
<name>A0A5C7F2C1_9PROT</name>
<dbReference type="GO" id="GO:0006281">
    <property type="term" value="P:DNA repair"/>
    <property type="evidence" value="ECO:0007669"/>
    <property type="project" value="TreeGrafter"/>
</dbReference>
<comment type="caution">
    <text evidence="1">The sequence shown here is derived from an EMBL/GenBank/DDBJ whole genome shotgun (WGS) entry which is preliminary data.</text>
</comment>
<dbReference type="InterPro" id="IPR006439">
    <property type="entry name" value="HAD-SF_hydro_IA"/>
</dbReference>
<dbReference type="SUPFAM" id="SSF56784">
    <property type="entry name" value="HAD-like"/>
    <property type="match status" value="1"/>
</dbReference>
<dbReference type="SFLD" id="SFLDS00003">
    <property type="entry name" value="Haloacid_Dehalogenase"/>
    <property type="match status" value="1"/>
</dbReference>
<evidence type="ECO:0000313" key="2">
    <source>
        <dbReference type="Proteomes" id="UP000321201"/>
    </source>
</evidence>
<dbReference type="InterPro" id="IPR036412">
    <property type="entry name" value="HAD-like_sf"/>
</dbReference>
<reference evidence="1 2" key="1">
    <citation type="submission" date="2019-08" db="EMBL/GenBank/DDBJ databases">
        <title>Pelomicrobium methylotrophicum gen. nov., sp. nov. a moderately thermophilic, facultatively anaerobic, lithoautotrophic and methylotrophic bacterium isolated from a terrestrial mud volcano.</title>
        <authorList>
            <person name="Slobodkina G.B."/>
            <person name="Merkel A.Y."/>
            <person name="Slobodkin A.I."/>
        </authorList>
    </citation>
    <scope>NUCLEOTIDE SEQUENCE [LARGE SCALE GENOMIC DNA]</scope>
    <source>
        <strain evidence="1 2">SM250</strain>
    </source>
</reference>
<dbReference type="SFLD" id="SFLDG01129">
    <property type="entry name" value="C1.5:_HAD__Beta-PGM__Phosphata"/>
    <property type="match status" value="1"/>
</dbReference>
<keyword evidence="2" id="KW-1185">Reference proteome</keyword>
<dbReference type="FunFam" id="3.40.50.1000:FF:000022">
    <property type="entry name" value="Phosphoglycolate phosphatase"/>
    <property type="match status" value="1"/>
</dbReference>
<protein>
    <submittedName>
        <fullName evidence="1">HAD-IA family hydrolase</fullName>
    </submittedName>
</protein>
<dbReference type="AlphaFoldDB" id="A0A5C7F2C1"/>
<dbReference type="Proteomes" id="UP000321201">
    <property type="component" value="Unassembled WGS sequence"/>
</dbReference>
<dbReference type="NCBIfam" id="TIGR01549">
    <property type="entry name" value="HAD-SF-IA-v1"/>
    <property type="match status" value="1"/>
</dbReference>
<dbReference type="Gene3D" id="3.40.50.1000">
    <property type="entry name" value="HAD superfamily/HAD-like"/>
    <property type="match status" value="1"/>
</dbReference>
<dbReference type="OrthoDB" id="9782449at2"/>
<keyword evidence="1" id="KW-0378">Hydrolase</keyword>
<sequence length="220" mass="23956">MTDARRFDLLVFDWDGTLMDSAGAIVASVQAACRDLGLPEPSDEAARYVIGLGLSEALAVLVPQLPLHRRAELVERYRSHFLARYPGIALFEGARETIEALHAQGYRLAVATGKSRRGLSRALETTGLARYFHGSRCADECFSKPHPAMLHELLEEFGVEPGRALMIGDTVHDLQMARNAGVAALAVAYGAHPKPTLMALEPLACVDSLGELRRWLATHA</sequence>
<dbReference type="EMBL" id="VPFL01000001">
    <property type="protein sequence ID" value="TXF13647.1"/>
    <property type="molecule type" value="Genomic_DNA"/>
</dbReference>
<dbReference type="GO" id="GO:0005829">
    <property type="term" value="C:cytosol"/>
    <property type="evidence" value="ECO:0007669"/>
    <property type="project" value="TreeGrafter"/>
</dbReference>
<dbReference type="InterPro" id="IPR050155">
    <property type="entry name" value="HAD-like_hydrolase_sf"/>
</dbReference>
<organism evidence="1 2">
    <name type="scientific">Pelomicrobium methylotrophicum</name>
    <dbReference type="NCBI Taxonomy" id="2602750"/>
    <lineage>
        <taxon>Bacteria</taxon>
        <taxon>Pseudomonadati</taxon>
        <taxon>Pseudomonadota</taxon>
        <taxon>Hydrogenophilia</taxon>
        <taxon>Hydrogenophilia incertae sedis</taxon>
        <taxon>Pelomicrobium</taxon>
    </lineage>
</organism>
<dbReference type="Gene3D" id="1.10.150.240">
    <property type="entry name" value="Putative phosphatase, domain 2"/>
    <property type="match status" value="1"/>
</dbReference>
<dbReference type="InterPro" id="IPR041492">
    <property type="entry name" value="HAD_2"/>
</dbReference>